<dbReference type="PRINTS" id="PR00364">
    <property type="entry name" value="DISEASERSIST"/>
</dbReference>
<evidence type="ECO:0000259" key="2">
    <source>
        <dbReference type="PROSITE" id="PS50043"/>
    </source>
</evidence>
<dbReference type="CDD" id="cd06170">
    <property type="entry name" value="LuxR_C_like"/>
    <property type="match status" value="1"/>
</dbReference>
<name>A0A5D0UDT9_9ACTN</name>
<dbReference type="SUPFAM" id="SSF52540">
    <property type="entry name" value="P-loop containing nucleoside triphosphate hydrolases"/>
    <property type="match status" value="1"/>
</dbReference>
<proteinExistence type="predicted"/>
<dbReference type="SMART" id="SM00421">
    <property type="entry name" value="HTH_LUXR"/>
    <property type="match status" value="1"/>
</dbReference>
<dbReference type="InterPro" id="IPR016032">
    <property type="entry name" value="Sig_transdc_resp-reg_C-effctor"/>
</dbReference>
<dbReference type="SMART" id="SM00028">
    <property type="entry name" value="TPR"/>
    <property type="match status" value="2"/>
</dbReference>
<dbReference type="PRINTS" id="PR00038">
    <property type="entry name" value="HTHLUXR"/>
</dbReference>
<dbReference type="Proteomes" id="UP000322634">
    <property type="component" value="Unassembled WGS sequence"/>
</dbReference>
<dbReference type="InterPro" id="IPR036388">
    <property type="entry name" value="WH-like_DNA-bd_sf"/>
</dbReference>
<dbReference type="PANTHER" id="PTHR47691:SF3">
    <property type="entry name" value="HTH-TYPE TRANSCRIPTIONAL REGULATOR RV0890C-RELATED"/>
    <property type="match status" value="1"/>
</dbReference>
<evidence type="ECO:0000313" key="3">
    <source>
        <dbReference type="EMBL" id="TYC15946.1"/>
    </source>
</evidence>
<dbReference type="GO" id="GO:0006355">
    <property type="term" value="P:regulation of DNA-templated transcription"/>
    <property type="evidence" value="ECO:0007669"/>
    <property type="project" value="InterPro"/>
</dbReference>
<dbReference type="Pfam" id="PF13424">
    <property type="entry name" value="TPR_12"/>
    <property type="match status" value="1"/>
</dbReference>
<dbReference type="PROSITE" id="PS50043">
    <property type="entry name" value="HTH_LUXR_2"/>
    <property type="match status" value="1"/>
</dbReference>
<organism evidence="3 4">
    <name type="scientific">Actinomadura syzygii</name>
    <dbReference type="NCBI Taxonomy" id="1427538"/>
    <lineage>
        <taxon>Bacteria</taxon>
        <taxon>Bacillati</taxon>
        <taxon>Actinomycetota</taxon>
        <taxon>Actinomycetes</taxon>
        <taxon>Streptosporangiales</taxon>
        <taxon>Thermomonosporaceae</taxon>
        <taxon>Actinomadura</taxon>
    </lineage>
</organism>
<dbReference type="InterPro" id="IPR000792">
    <property type="entry name" value="Tscrpt_reg_LuxR_C"/>
</dbReference>
<gene>
    <name evidence="3" type="ORF">FXF65_11455</name>
</gene>
<keyword evidence="4" id="KW-1185">Reference proteome</keyword>
<accession>A0A5D0UDT9</accession>
<dbReference type="GO" id="GO:0003677">
    <property type="term" value="F:DNA binding"/>
    <property type="evidence" value="ECO:0007669"/>
    <property type="project" value="InterPro"/>
</dbReference>
<dbReference type="SUPFAM" id="SSF48452">
    <property type="entry name" value="TPR-like"/>
    <property type="match status" value="1"/>
</dbReference>
<dbReference type="InterPro" id="IPR002182">
    <property type="entry name" value="NB-ARC"/>
</dbReference>
<sequence length="773" mass="85288">MSVRATPRYRGDLPVEVTSFVGRRRESSEARRLLGRTRLLTFVGAGGVGKTRLARRVAADVRRTFPDGVWLVNLAPLRDGDLLASTVAATLGLADWSVRPSLDSLVDFVSDKRVLIVLDNCEHLLDVSAAFVDGLLSAAANVRILVTSRQPLGVGGETVLEVPPMSLPVPDEALSARRLDESEAVRLFVERAAEAVPGLVLGEADWEAVARLCRRLDGIPLAIELAAVRLRSLSTEQIIDRLDDRFGLLTRGSRTAMPRQQTLRATVDWSRDLCSPGERTLWARLSVFSGGFDLAAAEQVCRGEAIASEDVFDLVAALVDKSLVLRDDCGDGARYRMLETIRQYGRMMLVESAQEAMLGRRHRDHYLRVVGCSEEARFGPEQLRWYARLRRDHANVRAAMDFCLTEPGGARTVFQMVTANWPYWIYYGILGEGRHWLNLALEQDPAPTAARARALWVAGRLALLQSDLSGAELLLRDCAALAEKLGDPSAEAHVTELFGVVELFRGNYARAISLQEEAVRRYRRIGEPPGTCAVTLYRMALAASASGETDRAERFCEESLAICEEHGTHLYRPLALWALGFTRYRRGDQPGAEATIGESLRLQRHSNDRWNTAQCVEVLAWIASANGQHEHAATLLGAAHMLWRSLGTSMPETPPFADFHGPCDFQLRETLGDEVFAAAFERGVALGPDEAIGYALNENPRRSRRTSRPRSALTSRERQVADLVAQGMTNKEIAATLVIAQRTAEGHVEHILEKLGFVSRAQIASWATRNSGT</sequence>
<evidence type="ECO:0000256" key="1">
    <source>
        <dbReference type="SAM" id="MobiDB-lite"/>
    </source>
</evidence>
<dbReference type="Gene3D" id="1.25.40.10">
    <property type="entry name" value="Tetratricopeptide repeat domain"/>
    <property type="match status" value="1"/>
</dbReference>
<feature type="region of interest" description="Disordered" evidence="1">
    <location>
        <begin position="697"/>
        <end position="717"/>
    </location>
</feature>
<feature type="domain" description="HTH luxR-type" evidence="2">
    <location>
        <begin position="706"/>
        <end position="771"/>
    </location>
</feature>
<dbReference type="GO" id="GO:0043531">
    <property type="term" value="F:ADP binding"/>
    <property type="evidence" value="ECO:0007669"/>
    <property type="project" value="InterPro"/>
</dbReference>
<dbReference type="Pfam" id="PF00196">
    <property type="entry name" value="GerE"/>
    <property type="match status" value="1"/>
</dbReference>
<reference evidence="3 4" key="1">
    <citation type="submission" date="2019-08" db="EMBL/GenBank/DDBJ databases">
        <title>Actinomadura sp. nov. CYP1-5 isolated from mountain soil.</title>
        <authorList>
            <person name="Songsumanus A."/>
            <person name="Kuncharoen N."/>
            <person name="Kudo T."/>
            <person name="Yuki M."/>
            <person name="Igarashi Y."/>
            <person name="Tanasupawat S."/>
        </authorList>
    </citation>
    <scope>NUCLEOTIDE SEQUENCE [LARGE SCALE GENOMIC DNA]</scope>
    <source>
        <strain evidence="3 4">GKU157</strain>
    </source>
</reference>
<dbReference type="InterPro" id="IPR011990">
    <property type="entry name" value="TPR-like_helical_dom_sf"/>
</dbReference>
<dbReference type="InterPro" id="IPR019734">
    <property type="entry name" value="TPR_rpt"/>
</dbReference>
<dbReference type="AlphaFoldDB" id="A0A5D0UDT9"/>
<dbReference type="EMBL" id="VSFF01000004">
    <property type="protein sequence ID" value="TYC15946.1"/>
    <property type="molecule type" value="Genomic_DNA"/>
</dbReference>
<comment type="caution">
    <text evidence="3">The sequence shown here is derived from an EMBL/GenBank/DDBJ whole genome shotgun (WGS) entry which is preliminary data.</text>
</comment>
<protein>
    <submittedName>
        <fullName evidence="3">Tetratricopeptide repeat protein</fullName>
    </submittedName>
</protein>
<dbReference type="InterPro" id="IPR027417">
    <property type="entry name" value="P-loop_NTPase"/>
</dbReference>
<dbReference type="Gene3D" id="1.10.10.10">
    <property type="entry name" value="Winged helix-like DNA-binding domain superfamily/Winged helix DNA-binding domain"/>
    <property type="match status" value="1"/>
</dbReference>
<dbReference type="SUPFAM" id="SSF46894">
    <property type="entry name" value="C-terminal effector domain of the bipartite response regulators"/>
    <property type="match status" value="1"/>
</dbReference>
<dbReference type="OrthoDB" id="3194665at2"/>
<dbReference type="PANTHER" id="PTHR47691">
    <property type="entry name" value="REGULATOR-RELATED"/>
    <property type="match status" value="1"/>
</dbReference>
<dbReference type="InterPro" id="IPR058852">
    <property type="entry name" value="HTH_77"/>
</dbReference>
<dbReference type="Pfam" id="PF00931">
    <property type="entry name" value="NB-ARC"/>
    <property type="match status" value="1"/>
</dbReference>
<evidence type="ECO:0000313" key="4">
    <source>
        <dbReference type="Proteomes" id="UP000322634"/>
    </source>
</evidence>
<dbReference type="Gene3D" id="3.40.50.300">
    <property type="entry name" value="P-loop containing nucleotide triphosphate hydrolases"/>
    <property type="match status" value="1"/>
</dbReference>
<dbReference type="Pfam" id="PF25872">
    <property type="entry name" value="HTH_77"/>
    <property type="match status" value="1"/>
</dbReference>